<organism evidence="1 2">
    <name type="scientific">Nakamurella alba</name>
    <dbReference type="NCBI Taxonomy" id="2665158"/>
    <lineage>
        <taxon>Bacteria</taxon>
        <taxon>Bacillati</taxon>
        <taxon>Actinomycetota</taxon>
        <taxon>Actinomycetes</taxon>
        <taxon>Nakamurellales</taxon>
        <taxon>Nakamurellaceae</taxon>
        <taxon>Nakamurella</taxon>
    </lineage>
</organism>
<dbReference type="Proteomes" id="UP000460221">
    <property type="component" value="Unassembled WGS sequence"/>
</dbReference>
<name>A0A7K1FLS6_9ACTN</name>
<dbReference type="AlphaFoldDB" id="A0A7K1FLS6"/>
<reference evidence="1 2" key="1">
    <citation type="submission" date="2019-11" db="EMBL/GenBank/DDBJ databases">
        <authorList>
            <person name="Jiang L.-Q."/>
        </authorList>
    </citation>
    <scope>NUCLEOTIDE SEQUENCE [LARGE SCALE GENOMIC DNA]</scope>
    <source>
        <strain evidence="1 2">YIM 132087</strain>
    </source>
</reference>
<dbReference type="RefSeq" id="WP_154769066.1">
    <property type="nucleotide sequence ID" value="NZ_WLYK01000005.1"/>
</dbReference>
<evidence type="ECO:0000313" key="2">
    <source>
        <dbReference type="Proteomes" id="UP000460221"/>
    </source>
</evidence>
<dbReference type="EMBL" id="WLYK01000005">
    <property type="protein sequence ID" value="MTD15105.1"/>
    <property type="molecule type" value="Genomic_DNA"/>
</dbReference>
<proteinExistence type="predicted"/>
<protein>
    <submittedName>
        <fullName evidence="1">Antitoxin</fullName>
    </submittedName>
</protein>
<comment type="caution">
    <text evidence="1">The sequence shown here is derived from an EMBL/GenBank/DDBJ whole genome shotgun (WGS) entry which is preliminary data.</text>
</comment>
<gene>
    <name evidence="1" type="ORF">GIS00_14270</name>
</gene>
<sequence>MRSLQLDVPDEVYDRLVEMARLEGIPVEEMAIQLLGGPADVGTNAELLASLPDLGLTPAQILDALHAERR</sequence>
<accession>A0A7K1FLS6</accession>
<evidence type="ECO:0000313" key="1">
    <source>
        <dbReference type="EMBL" id="MTD15105.1"/>
    </source>
</evidence>
<keyword evidence="2" id="KW-1185">Reference proteome</keyword>